<sequence length="120" mass="14004">MLTLVPSKDMETIAVEIEGHVTEDDLTKLDKVIQEKFSEKGEFNLYAILYHFEGASFKALLEEMKIDVKRWSQYNKLAVISDDEKVEKLVETSDYLPSIKTKHFDINQMEDAWEWISEQG</sequence>
<dbReference type="EMBL" id="QLZR01000006">
    <property type="protein sequence ID" value="RAZ75476.1"/>
    <property type="molecule type" value="Genomic_DNA"/>
</dbReference>
<evidence type="ECO:0000313" key="1">
    <source>
        <dbReference type="EMBL" id="RAZ75476.1"/>
    </source>
</evidence>
<proteinExistence type="predicted"/>
<dbReference type="Proteomes" id="UP000251002">
    <property type="component" value="Unassembled WGS sequence"/>
</dbReference>
<gene>
    <name evidence="1" type="ORF">DP120_13980</name>
</gene>
<dbReference type="RefSeq" id="WP_112224287.1">
    <property type="nucleotide sequence ID" value="NZ_CP047673.1"/>
</dbReference>
<dbReference type="Gene3D" id="3.40.50.10600">
    <property type="entry name" value="SpoIIaa-like domains"/>
    <property type="match status" value="1"/>
</dbReference>
<protein>
    <submittedName>
        <fullName evidence="1">STAS/SEC14 domain-containing protein</fullName>
    </submittedName>
</protein>
<evidence type="ECO:0000313" key="2">
    <source>
        <dbReference type="Proteomes" id="UP000251002"/>
    </source>
</evidence>
<dbReference type="AlphaFoldDB" id="A0A365KQM7"/>
<reference evidence="1 2" key="1">
    <citation type="submission" date="2018-06" db="EMBL/GenBank/DDBJ databases">
        <title>The draft genome sequences of strains SCU63 and S1.</title>
        <authorList>
            <person name="Gan L."/>
        </authorList>
    </citation>
    <scope>NUCLEOTIDE SEQUENCE [LARGE SCALE GENOMIC DNA]</scope>
    <source>
        <strain evidence="1 2">SCU63</strain>
    </source>
</reference>
<dbReference type="InterPro" id="IPR038396">
    <property type="entry name" value="SpoIIAA-like_sf"/>
</dbReference>
<organism evidence="1 2">
    <name type="scientific">Planococcus halotolerans</name>
    <dbReference type="NCBI Taxonomy" id="2233542"/>
    <lineage>
        <taxon>Bacteria</taxon>
        <taxon>Bacillati</taxon>
        <taxon>Bacillota</taxon>
        <taxon>Bacilli</taxon>
        <taxon>Bacillales</taxon>
        <taxon>Caryophanaceae</taxon>
        <taxon>Planococcus</taxon>
    </lineage>
</organism>
<keyword evidence="2" id="KW-1185">Reference proteome</keyword>
<comment type="caution">
    <text evidence="1">The sequence shown here is derived from an EMBL/GenBank/DDBJ whole genome shotgun (WGS) entry which is preliminary data.</text>
</comment>
<dbReference type="InterPro" id="IPR036513">
    <property type="entry name" value="STAS_dom_sf"/>
</dbReference>
<dbReference type="Pfam" id="PF11964">
    <property type="entry name" value="SpoIIAA-like"/>
    <property type="match status" value="1"/>
</dbReference>
<dbReference type="InterPro" id="IPR021866">
    <property type="entry name" value="SpoIIAA-like"/>
</dbReference>
<dbReference type="SUPFAM" id="SSF52091">
    <property type="entry name" value="SpoIIaa-like"/>
    <property type="match status" value="1"/>
</dbReference>
<name>A0A365KQM7_9BACL</name>
<accession>A0A365KQM7</accession>